<feature type="transmembrane region" description="Helical" evidence="1">
    <location>
        <begin position="116"/>
        <end position="142"/>
    </location>
</feature>
<sequence>MQRLPGFDKGLTTRNICIAGLVASWILGILGLIFAGFMIKEGGLRGAGSVGNENPPIFTKFGFPLLANLGVALSTECMGYIHSVSLRWALWREDRLFFNSNLRLFTSTRRFSPHRWYINLLLFGFLVVSYSASAQIFPLGVYASQKDIEGRRSIIYYFGGEWGLAVNGIAVAGLAIGIIGQALISTWCVTTSKSKIPTWSSHPGNTALTCLHLSSRKQPQYPANGTCPASAHFSGSNLLESSPLADRSSQVKALQRTWPVLSYLWMLSSAAVAWAITVLVLTFQHGHSTLLAFFVNPLRGEVQTADVAFLLGPNSMPYFTSFFIASGLQVFFTVGLHSAELAVNTSRDGISRDKNPFIGSSIAAKTIKSKTAPLTKMLGSIQAAITSWHTVTLFVLKPVVYWLFGLSVALFAQNAYNDHDGPPFHEGAMILMQSLPLFALSAACLLLASFITFLGRNRATGPQPAGSGHLQSIIAELLRDCRLDDVRIQENRVETGGIAQKDSLGR</sequence>
<dbReference type="AlphaFoldDB" id="A0A8H4RGE7"/>
<evidence type="ECO:0000313" key="2">
    <source>
        <dbReference type="EMBL" id="KAF4627697.1"/>
    </source>
</evidence>
<evidence type="ECO:0000256" key="1">
    <source>
        <dbReference type="SAM" id="Phobius"/>
    </source>
</evidence>
<keyword evidence="1" id="KW-0472">Membrane</keyword>
<proteinExistence type="predicted"/>
<dbReference type="EMBL" id="JAAMPI010000925">
    <property type="protein sequence ID" value="KAF4627697.1"/>
    <property type="molecule type" value="Genomic_DNA"/>
</dbReference>
<name>A0A8H4RGE7_9HELO</name>
<feature type="transmembrane region" description="Helical" evidence="1">
    <location>
        <begin position="318"/>
        <end position="337"/>
    </location>
</feature>
<protein>
    <submittedName>
        <fullName evidence="2">Uncharacterized protein</fullName>
    </submittedName>
</protein>
<keyword evidence="1" id="KW-1133">Transmembrane helix</keyword>
<keyword evidence="1" id="KW-0812">Transmembrane</keyword>
<gene>
    <name evidence="2" type="ORF">G7Y89_g10458</name>
</gene>
<dbReference type="Proteomes" id="UP000566819">
    <property type="component" value="Unassembled WGS sequence"/>
</dbReference>
<feature type="transmembrane region" description="Helical" evidence="1">
    <location>
        <begin position="428"/>
        <end position="454"/>
    </location>
</feature>
<keyword evidence="3" id="KW-1185">Reference proteome</keyword>
<reference evidence="2 3" key="1">
    <citation type="submission" date="2020-03" db="EMBL/GenBank/DDBJ databases">
        <title>Draft Genome Sequence of Cudoniella acicularis.</title>
        <authorList>
            <person name="Buettner E."/>
            <person name="Kellner H."/>
        </authorList>
    </citation>
    <scope>NUCLEOTIDE SEQUENCE [LARGE SCALE GENOMIC DNA]</scope>
    <source>
        <strain evidence="2 3">DSM 108380</strain>
    </source>
</reference>
<feature type="transmembrane region" description="Helical" evidence="1">
    <location>
        <begin position="260"/>
        <end position="283"/>
    </location>
</feature>
<feature type="transmembrane region" description="Helical" evidence="1">
    <location>
        <begin position="162"/>
        <end position="184"/>
    </location>
</feature>
<feature type="transmembrane region" description="Helical" evidence="1">
    <location>
        <begin position="399"/>
        <end position="416"/>
    </location>
</feature>
<accession>A0A8H4RGE7</accession>
<evidence type="ECO:0000313" key="3">
    <source>
        <dbReference type="Proteomes" id="UP000566819"/>
    </source>
</evidence>
<organism evidence="2 3">
    <name type="scientific">Cudoniella acicularis</name>
    <dbReference type="NCBI Taxonomy" id="354080"/>
    <lineage>
        <taxon>Eukaryota</taxon>
        <taxon>Fungi</taxon>
        <taxon>Dikarya</taxon>
        <taxon>Ascomycota</taxon>
        <taxon>Pezizomycotina</taxon>
        <taxon>Leotiomycetes</taxon>
        <taxon>Helotiales</taxon>
        <taxon>Tricladiaceae</taxon>
        <taxon>Cudoniella</taxon>
    </lineage>
</organism>
<dbReference type="OrthoDB" id="2688021at2759"/>
<comment type="caution">
    <text evidence="2">The sequence shown here is derived from an EMBL/GenBank/DDBJ whole genome shotgun (WGS) entry which is preliminary data.</text>
</comment>
<feature type="transmembrane region" description="Helical" evidence="1">
    <location>
        <begin position="12"/>
        <end position="39"/>
    </location>
</feature>